<dbReference type="AlphaFoldDB" id="Q9V1Y3"/>
<keyword evidence="2" id="KW-0472">Membrane</keyword>
<accession>Q9V1Y3</accession>
<evidence type="ECO:0000313" key="5">
    <source>
        <dbReference type="Proteomes" id="UP000000810"/>
    </source>
</evidence>
<evidence type="ECO:0000313" key="4">
    <source>
        <dbReference type="EMBL" id="CAB49215.1"/>
    </source>
</evidence>
<evidence type="ECO:0000256" key="2">
    <source>
        <dbReference type="SAM" id="Phobius"/>
    </source>
</evidence>
<dbReference type="Pfam" id="PF01841">
    <property type="entry name" value="Transglut_core"/>
    <property type="match status" value="1"/>
</dbReference>
<feature type="transmembrane region" description="Helical" evidence="2">
    <location>
        <begin position="378"/>
        <end position="399"/>
    </location>
</feature>
<organism evidence="4 5">
    <name type="scientific">Pyrococcus abyssi (strain GE5 / Orsay)</name>
    <dbReference type="NCBI Taxonomy" id="272844"/>
    <lineage>
        <taxon>Archaea</taxon>
        <taxon>Methanobacteriati</taxon>
        <taxon>Methanobacteriota</taxon>
        <taxon>Thermococci</taxon>
        <taxon>Thermococcales</taxon>
        <taxon>Thermococcaceae</taxon>
        <taxon>Pyrococcus</taxon>
    </lineage>
</organism>
<dbReference type="InterPro" id="IPR002931">
    <property type="entry name" value="Transglutaminase-like"/>
</dbReference>
<protein>
    <recommendedName>
        <fullName evidence="3">Transglutaminase-like domain-containing protein</fullName>
    </recommendedName>
</protein>
<name>Q9V1Y3_PYRAB</name>
<evidence type="ECO:0000256" key="1">
    <source>
        <dbReference type="SAM" id="MobiDB-lite"/>
    </source>
</evidence>
<keyword evidence="5" id="KW-1185">Reference proteome</keyword>
<proteinExistence type="predicted"/>
<dbReference type="Proteomes" id="UP000000810">
    <property type="component" value="Chromosome"/>
</dbReference>
<feature type="transmembrane region" description="Helical" evidence="2">
    <location>
        <begin position="78"/>
        <end position="100"/>
    </location>
</feature>
<feature type="region of interest" description="Disordered" evidence="1">
    <location>
        <begin position="41"/>
        <end position="62"/>
    </location>
</feature>
<dbReference type="Gene3D" id="3.10.620.30">
    <property type="match status" value="1"/>
</dbReference>
<dbReference type="EMBL" id="AJ248283">
    <property type="protein sequence ID" value="CAB49215.1"/>
    <property type="molecule type" value="Genomic_DNA"/>
</dbReference>
<dbReference type="PATRIC" id="fig|272844.11.peg.313"/>
<sequence>MRTDYTISNLCRLHWRLDRFLVSQSSTVSCILLLKSGETKPRKKKKRKRGGESIKMSPKTSKPLKATPKYVLRKFMRVTIKILMAYVALSLVLIAIPHAYKFIWGDKITSEVLSKVSSNTTDPKELALRIYSWEQQNFANPYFIQPENMSLIEKLLAGYGFYYDKQGEVHLFRPFNIFPVPPQWVLHSKLANCEEYAKVFVYLMSQEGVKARIVRAPGEDHAWAEYYVENYKIIFDPSNPKNPVIVNPKQFGQLKNFSYVEAYDPANPDHKEDVSDEYIERGRLIVKVVKGNEPVSGATVEVLSTYLRERFPKRYDAPRYVVVNETGKDGTTQFKLGPKEYKIMGKKCSFLICWKGESTGKVIAGSTTYAKLELRVDYVTTSILCALTIIPTGVLMLVIHKRYVYQRQQ</sequence>
<keyword evidence="2" id="KW-0812">Transmembrane</keyword>
<dbReference type="PIR" id="H75220">
    <property type="entry name" value="H75220"/>
</dbReference>
<dbReference type="HOGENOM" id="CLU_055960_0_0_2"/>
<dbReference type="InterPro" id="IPR038765">
    <property type="entry name" value="Papain-like_cys_pep_sf"/>
</dbReference>
<evidence type="ECO:0000259" key="3">
    <source>
        <dbReference type="SMART" id="SM00460"/>
    </source>
</evidence>
<dbReference type="eggNOG" id="arCOG06149">
    <property type="taxonomic scope" value="Archaea"/>
</dbReference>
<dbReference type="SUPFAM" id="SSF54001">
    <property type="entry name" value="Cysteine proteinases"/>
    <property type="match status" value="1"/>
</dbReference>
<gene>
    <name evidence="4" type="ORF">PAB2157</name>
</gene>
<feature type="domain" description="Transglutaminase-like" evidence="3">
    <location>
        <begin position="185"/>
        <end position="239"/>
    </location>
</feature>
<reference evidence="4 5" key="1">
    <citation type="journal article" date="2003" name="Mol. Microbiol.">
        <title>An integrated analysis of the genome of the hyperthermophilic archaeon Pyrococcus abyssi.</title>
        <authorList>
            <person name="Cohen G."/>
            <person name="Barbe V."/>
            <person name="Flament D."/>
            <person name="Galperin M."/>
            <person name="Heilig R."/>
            <person name="Ripp R."/>
            <person name="Lecompte O."/>
            <person name="Prieur D."/>
            <person name="Poch O."/>
            <person name="Quellerou J."/>
            <person name="Thierry J.C."/>
            <person name="Van der Oost J."/>
            <person name="Weissenbach J."/>
            <person name="Zivanovic Y."/>
            <person name="Forterre P."/>
        </authorList>
    </citation>
    <scope>NUCLEOTIDE SEQUENCE [LARGE SCALE GENOMIC DNA]</scope>
    <source>
        <strain evidence="5">GE5 / Orsay</strain>
    </source>
</reference>
<dbReference type="STRING" id="272844.PAB2157"/>
<dbReference type="PROSITE" id="PS51257">
    <property type="entry name" value="PROKAR_LIPOPROTEIN"/>
    <property type="match status" value="1"/>
</dbReference>
<dbReference type="SMART" id="SM00460">
    <property type="entry name" value="TGc"/>
    <property type="match status" value="1"/>
</dbReference>
<keyword evidence="2" id="KW-1133">Transmembrane helix</keyword>
<dbReference type="KEGG" id="pab:PAB2157"/>